<keyword evidence="3" id="KW-1185">Reference proteome</keyword>
<feature type="compositionally biased region" description="Basic and acidic residues" evidence="1">
    <location>
        <begin position="1"/>
        <end position="11"/>
    </location>
</feature>
<organism evidence="2 3">
    <name type="scientific">Phialophora macrospora</name>
    <dbReference type="NCBI Taxonomy" id="1851006"/>
    <lineage>
        <taxon>Eukaryota</taxon>
        <taxon>Fungi</taxon>
        <taxon>Dikarya</taxon>
        <taxon>Ascomycota</taxon>
        <taxon>Pezizomycotina</taxon>
        <taxon>Eurotiomycetes</taxon>
        <taxon>Chaetothyriomycetidae</taxon>
        <taxon>Chaetothyriales</taxon>
        <taxon>Herpotrichiellaceae</taxon>
        <taxon>Phialophora</taxon>
    </lineage>
</organism>
<name>A0A0D2F2J5_9EURO</name>
<accession>A0A0D2F2J5</accession>
<feature type="compositionally biased region" description="Polar residues" evidence="1">
    <location>
        <begin position="18"/>
        <end position="38"/>
    </location>
</feature>
<proteinExistence type="predicted"/>
<sequence>MAAADKERGQKTAENIRYGQNISESGMGGKTTSQTGEAGNQVGYGGAPDQSEDQKDTRPQQRYGEGTGIGA</sequence>
<dbReference type="AlphaFoldDB" id="A0A0D2F2J5"/>
<gene>
    <name evidence="2" type="ORF">PV04_10364</name>
</gene>
<dbReference type="HOGENOM" id="CLU_2739788_0_0_1"/>
<protein>
    <submittedName>
        <fullName evidence="2">Uncharacterized protein</fullName>
    </submittedName>
</protein>
<evidence type="ECO:0000256" key="1">
    <source>
        <dbReference type="SAM" id="MobiDB-lite"/>
    </source>
</evidence>
<evidence type="ECO:0000313" key="3">
    <source>
        <dbReference type="Proteomes" id="UP000054266"/>
    </source>
</evidence>
<dbReference type="Proteomes" id="UP000054266">
    <property type="component" value="Unassembled WGS sequence"/>
</dbReference>
<dbReference type="EMBL" id="KN846963">
    <property type="protein sequence ID" value="KIW62163.1"/>
    <property type="molecule type" value="Genomic_DNA"/>
</dbReference>
<evidence type="ECO:0000313" key="2">
    <source>
        <dbReference type="EMBL" id="KIW62163.1"/>
    </source>
</evidence>
<feature type="region of interest" description="Disordered" evidence="1">
    <location>
        <begin position="1"/>
        <end position="71"/>
    </location>
</feature>
<reference evidence="2 3" key="1">
    <citation type="submission" date="2015-01" db="EMBL/GenBank/DDBJ databases">
        <title>The Genome Sequence of Capronia semiimmersa CBS27337.</title>
        <authorList>
            <consortium name="The Broad Institute Genomics Platform"/>
            <person name="Cuomo C."/>
            <person name="de Hoog S."/>
            <person name="Gorbushina A."/>
            <person name="Stielow B."/>
            <person name="Teixiera M."/>
            <person name="Abouelleil A."/>
            <person name="Chapman S.B."/>
            <person name="Priest M."/>
            <person name="Young S.K."/>
            <person name="Wortman J."/>
            <person name="Nusbaum C."/>
            <person name="Birren B."/>
        </authorList>
    </citation>
    <scope>NUCLEOTIDE SEQUENCE [LARGE SCALE GENOMIC DNA]</scope>
    <source>
        <strain evidence="2 3">CBS 27337</strain>
    </source>
</reference>